<evidence type="ECO:0000259" key="2">
    <source>
        <dbReference type="PROSITE" id="PS51208"/>
    </source>
</evidence>
<feature type="chain" id="PRO_5007549610" description="Autotransporter domain-containing protein" evidence="1">
    <location>
        <begin position="29"/>
        <end position="1039"/>
    </location>
</feature>
<dbReference type="SMART" id="SM00869">
    <property type="entry name" value="Autotransporter"/>
    <property type="match status" value="1"/>
</dbReference>
<dbReference type="Pfam" id="PF03797">
    <property type="entry name" value="Autotransporter"/>
    <property type="match status" value="1"/>
</dbReference>
<feature type="signal peptide" evidence="1">
    <location>
        <begin position="1"/>
        <end position="28"/>
    </location>
</feature>
<proteinExistence type="predicted"/>
<dbReference type="PROSITE" id="PS51208">
    <property type="entry name" value="AUTOTRANSPORTER"/>
    <property type="match status" value="1"/>
</dbReference>
<evidence type="ECO:0000313" key="3">
    <source>
        <dbReference type="EMBL" id="KTW17464.1"/>
    </source>
</evidence>
<gene>
    <name evidence="3" type="ORF">NS258_02105</name>
</gene>
<dbReference type="AlphaFoldDB" id="A0A147JCD8"/>
<protein>
    <recommendedName>
        <fullName evidence="2">Autotransporter domain-containing protein</fullName>
    </recommendedName>
</protein>
<dbReference type="Proteomes" id="UP000074410">
    <property type="component" value="Unassembled WGS sequence"/>
</dbReference>
<dbReference type="PATRIC" id="fig|33051.5.peg.71"/>
<reference evidence="3 4" key="1">
    <citation type="journal article" date="2016" name="Front. Microbiol.">
        <title>Genomic Resource of Rice Seed Associated Bacteria.</title>
        <authorList>
            <person name="Midha S."/>
            <person name="Bansal K."/>
            <person name="Sharma S."/>
            <person name="Kumar N."/>
            <person name="Patil P.P."/>
            <person name="Chaudhry V."/>
            <person name="Patil P.B."/>
        </authorList>
    </citation>
    <scope>NUCLEOTIDE SEQUENCE [LARGE SCALE GENOMIC DNA]</scope>
    <source>
        <strain evidence="3 4">NS258</strain>
    </source>
</reference>
<dbReference type="RefSeq" id="WP_058715495.1">
    <property type="nucleotide sequence ID" value="NZ_LDTC01000010.1"/>
</dbReference>
<dbReference type="InterPro" id="IPR005546">
    <property type="entry name" value="Autotransporte_beta"/>
</dbReference>
<comment type="caution">
    <text evidence="3">The sequence shown here is derived from an EMBL/GenBank/DDBJ whole genome shotgun (WGS) entry which is preliminary data.</text>
</comment>
<accession>A0A147JCD8</accession>
<sequence length="1039" mass="101536">MLGFRVAQRTIRYLSTVAFGLIATPALADTTVGGATTTPLATSTAGNVTIASGGSITPGGAGAAVTIDSNATVSNAGSITSKDISNSIGILANPGVTSGITNSGSITLTESYTRTDTNGDSVLDGPYAQGAARFGIQTLGAFNGTITNSGTITVNGNTSAGIALGGPLNGSLVHSGTTTVYGDASYGIVTGAVNGDVTLGGSISTYGTGSSATVLNGAVSGAVNVTATMVTSGYSSVTLPTSVASLTAQNLALGGPTLWVAGNVGGGVTIAAATSTTTNGTTTTTTAGTLTNYGSAPALQIGSAGSATTIGAIAGDNGGYSVAINGTATGSGVYAGNATNAVRIGGLGGATALTGGMVVRGSVSAVSNAASATGIWIGGGTTAPALDNSGIVNASGAGGAGQASTAVLIDTGASVGSMTNSGSITALSATGATSYVVRDLSGTLASITNTGTILANGQGTPIAMDLSANATGTSITQNFPTTGSIAPSITGAILFGSGPDSLTINAGKVVGNVTFGAGSNAMTLAGAGTYSGMADFGGGASTLGLSGTSSFTGGLAHAGNTAVTINGGTLNLSATGTTTIGALTLNGGTLGVTVNGTSGTASLLDVTGTATIGTGAQVAVLATALNNAVGSYAVLQAGTLNGAANLGLADLSLPYLFTGTLGADAAGHAVIVTVARKSAAQLGLNGALASVYDPAYAAALGDAAVGDTFLSWGNGTQVAAGLRQMLPDDGGGHFDSVSLSSRALNRILADPEMPPLRHDGYAGWLQQVAWADRKGMGGSAGYDVSGWGLTGGVEHGLGGFGRVGVSVAYLIGINDAVDNADAMTSQEYKGGLYWRGQWGGLHAFATGMIGAISFDGNRTFNGTSGGNAFSRTANGRSRGRTYDAAGGLSYQLDIGRLYLRPQATIDYVRLNQNGYAETGGGAGFDLILAGRSAYETGVNTTLALGYNFRKPDPEDGGFLRVEVEGGDRALLNSHMDATVASFAGSSYFALTPEARKAGWLGNVRLKGGSRYFAVNVDVGEERQQDHTGVAGKMGLTLAF</sequence>
<dbReference type="Gene3D" id="2.40.128.130">
    <property type="entry name" value="Autotransporter beta-domain"/>
    <property type="match status" value="1"/>
</dbReference>
<organism evidence="3 4">
    <name type="scientific">Sphingomonas sanguinis</name>
    <dbReference type="NCBI Taxonomy" id="33051"/>
    <lineage>
        <taxon>Bacteria</taxon>
        <taxon>Pseudomonadati</taxon>
        <taxon>Pseudomonadota</taxon>
        <taxon>Alphaproteobacteria</taxon>
        <taxon>Sphingomonadales</taxon>
        <taxon>Sphingomonadaceae</taxon>
        <taxon>Sphingomonas</taxon>
    </lineage>
</organism>
<keyword evidence="1" id="KW-0732">Signal</keyword>
<evidence type="ECO:0000256" key="1">
    <source>
        <dbReference type="SAM" id="SignalP"/>
    </source>
</evidence>
<dbReference type="SUPFAM" id="SSF103515">
    <property type="entry name" value="Autotransporter"/>
    <property type="match status" value="1"/>
</dbReference>
<dbReference type="InterPro" id="IPR036709">
    <property type="entry name" value="Autotransporte_beta_dom_sf"/>
</dbReference>
<name>A0A147JCD8_9SPHN</name>
<evidence type="ECO:0000313" key="4">
    <source>
        <dbReference type="Proteomes" id="UP000074410"/>
    </source>
</evidence>
<dbReference type="EMBL" id="LDTC01000010">
    <property type="protein sequence ID" value="KTW17464.1"/>
    <property type="molecule type" value="Genomic_DNA"/>
</dbReference>
<feature type="domain" description="Autotransporter" evidence="2">
    <location>
        <begin position="756"/>
        <end position="1039"/>
    </location>
</feature>